<keyword evidence="4 6" id="KW-0862">Zinc</keyword>
<dbReference type="AlphaFoldDB" id="A0A396HW08"/>
<dbReference type="SMART" id="SM00575">
    <property type="entry name" value="ZnF_PMZ"/>
    <property type="match status" value="1"/>
</dbReference>
<accession>A0A396HW08</accession>
<dbReference type="InterPro" id="IPR031052">
    <property type="entry name" value="FHY3/FAR1"/>
</dbReference>
<dbReference type="Proteomes" id="UP000265566">
    <property type="component" value="Chromosome 5"/>
</dbReference>
<dbReference type="Pfam" id="PF03101">
    <property type="entry name" value="FAR1"/>
    <property type="match status" value="1"/>
</dbReference>
<comment type="similarity">
    <text evidence="1 6">Belongs to the FHY3/FAR1 family.</text>
</comment>
<dbReference type="GO" id="GO:0005634">
    <property type="term" value="C:nucleus"/>
    <property type="evidence" value="ECO:0007669"/>
    <property type="project" value="UniProtKB-SubCell"/>
</dbReference>
<dbReference type="InterPro" id="IPR006564">
    <property type="entry name" value="Znf_PMZ"/>
</dbReference>
<dbReference type="InterPro" id="IPR018289">
    <property type="entry name" value="MULE_transposase_dom"/>
</dbReference>
<dbReference type="PANTHER" id="PTHR31669:SF283">
    <property type="entry name" value="PROTEIN FAR1-RELATED SEQUENCE"/>
    <property type="match status" value="1"/>
</dbReference>
<evidence type="ECO:0000259" key="7">
    <source>
        <dbReference type="PROSITE" id="PS50966"/>
    </source>
</evidence>
<reference evidence="8" key="1">
    <citation type="journal article" date="2018" name="Nat. Plants">
        <title>Whole-genome landscape of Medicago truncatula symbiotic genes.</title>
        <authorList>
            <person name="Pecrix Y."/>
            <person name="Gamas P."/>
            <person name="Carrere S."/>
        </authorList>
    </citation>
    <scope>NUCLEOTIDE SEQUENCE</scope>
    <source>
        <tissue evidence="8">Leaves</tissue>
    </source>
</reference>
<evidence type="ECO:0000256" key="6">
    <source>
        <dbReference type="RuleBase" id="RU367018"/>
    </source>
</evidence>
<dbReference type="Pfam" id="PF10551">
    <property type="entry name" value="MULE"/>
    <property type="match status" value="1"/>
</dbReference>
<comment type="subcellular location">
    <subcellularLocation>
        <location evidence="6">Nucleus</location>
    </subcellularLocation>
</comment>
<name>A0A396HW08_MEDTR</name>
<evidence type="ECO:0000256" key="5">
    <source>
        <dbReference type="PROSITE-ProRule" id="PRU00325"/>
    </source>
</evidence>
<dbReference type="PANTHER" id="PTHR31669">
    <property type="entry name" value="PROTEIN FAR1-RELATED SEQUENCE 10-RELATED"/>
    <property type="match status" value="1"/>
</dbReference>
<comment type="function">
    <text evidence="6">Putative transcription activator involved in regulating light control of development.</text>
</comment>
<dbReference type="EMBL" id="PSQE01000005">
    <property type="protein sequence ID" value="RHN57546.1"/>
    <property type="molecule type" value="Genomic_DNA"/>
</dbReference>
<comment type="caution">
    <text evidence="8">The sequence shown here is derived from an EMBL/GenBank/DDBJ whole genome shotgun (WGS) entry which is preliminary data.</text>
</comment>
<feature type="domain" description="SWIM-type" evidence="7">
    <location>
        <begin position="529"/>
        <end position="565"/>
    </location>
</feature>
<dbReference type="GO" id="GO:0006355">
    <property type="term" value="P:regulation of DNA-templated transcription"/>
    <property type="evidence" value="ECO:0007669"/>
    <property type="project" value="UniProtKB-UniRule"/>
</dbReference>
<keyword evidence="3 5" id="KW-0863">Zinc-finger</keyword>
<dbReference type="InterPro" id="IPR007527">
    <property type="entry name" value="Znf_SWIM"/>
</dbReference>
<gene>
    <name evidence="8" type="ORF">MtrunA17_Chr5g0441581</name>
</gene>
<protein>
    <recommendedName>
        <fullName evidence="6">Protein FAR1-RELATED SEQUENCE</fullName>
    </recommendedName>
</protein>
<organism evidence="8">
    <name type="scientific">Medicago truncatula</name>
    <name type="common">Barrel medic</name>
    <name type="synonym">Medicago tribuloides</name>
    <dbReference type="NCBI Taxonomy" id="3880"/>
    <lineage>
        <taxon>Eukaryota</taxon>
        <taxon>Viridiplantae</taxon>
        <taxon>Streptophyta</taxon>
        <taxon>Embryophyta</taxon>
        <taxon>Tracheophyta</taxon>
        <taxon>Spermatophyta</taxon>
        <taxon>Magnoliopsida</taxon>
        <taxon>eudicotyledons</taxon>
        <taxon>Gunneridae</taxon>
        <taxon>Pentapetalae</taxon>
        <taxon>rosids</taxon>
        <taxon>fabids</taxon>
        <taxon>Fabales</taxon>
        <taxon>Fabaceae</taxon>
        <taxon>Papilionoideae</taxon>
        <taxon>50 kb inversion clade</taxon>
        <taxon>NPAAA clade</taxon>
        <taxon>Hologalegina</taxon>
        <taxon>IRL clade</taxon>
        <taxon>Trifolieae</taxon>
        <taxon>Medicago</taxon>
    </lineage>
</organism>
<keyword evidence="2 6" id="KW-0479">Metal-binding</keyword>
<dbReference type="OrthoDB" id="1336263at2759"/>
<sequence>MDSSENLVDCGSIHDEGMEVDNSDDDEACWKPATGMRFSCIDDVKTLYREYALKKGFRWKTRTSKKRDDGETCYAILVCTREGSQGSEIPCTLKTPPSKTKNCPAKICIKLEKDGLWYISKFESRHSHKTSPTKRMDLHVKRTIEINEDAGVRTIKTFRSIVNNAEGHENIPFCEKDMINYVNNEQHLIGKEGDGKALMSYFSKMREQNSNFFYDIDLDDDFHVRNVFWADARSRATYEYFGDVVTFDTTYLTNKFDMPFATFVGVNHHGQSTLLGCGLLSGEDTESFVWLFKSWLRCMLGKAPVGIVTDQCKAVQNAIELVFPTTRHRWCLWHIMKKIPEKLNEYSEYKRIKSAMEGAVYDTHTTTGFEEKWCSFIDKFMLQQNDWLSGLYEERHRWAPTFVRKYFWAGMSTTQRSESMHAFFDGYINSTTSLNQFVKQYDNALSSRAEKEFEADFNSLDTTIPCVSNSSIEKQLQGEYTHAKFKEVQAEFISKMNCAPSLNVVEGCFATYHVLEEVVVGGRHKENVFKVVFNQENQDFSCECSLFEFRGILCCHVLSVCTRERVKNVPEKYVLTRWKKNIKRKHSYIKSSYCARELKPKMDRFDKLCKHFYEIAEVAAESEDATKALHETLHQFNSNKDGITDIVNRSFIDDSNPNNGIGIHSPVRVKCEDQGSEPSEVMTDRLLQSAILEW</sequence>
<dbReference type="InterPro" id="IPR004330">
    <property type="entry name" value="FAR1_DNA_bnd_dom"/>
</dbReference>
<proteinExistence type="inferred from homology"/>
<dbReference type="GO" id="GO:0008270">
    <property type="term" value="F:zinc ion binding"/>
    <property type="evidence" value="ECO:0007669"/>
    <property type="project" value="UniProtKB-UniRule"/>
</dbReference>
<dbReference type="Gramene" id="rna33108">
    <property type="protein sequence ID" value="RHN57546.1"/>
    <property type="gene ID" value="gene33108"/>
</dbReference>
<evidence type="ECO:0000313" key="8">
    <source>
        <dbReference type="EMBL" id="RHN57546.1"/>
    </source>
</evidence>
<dbReference type="PROSITE" id="PS50966">
    <property type="entry name" value="ZF_SWIM"/>
    <property type="match status" value="1"/>
</dbReference>
<evidence type="ECO:0000256" key="3">
    <source>
        <dbReference type="ARBA" id="ARBA00022771"/>
    </source>
</evidence>
<keyword evidence="6" id="KW-0539">Nucleus</keyword>
<evidence type="ECO:0000256" key="2">
    <source>
        <dbReference type="ARBA" id="ARBA00022723"/>
    </source>
</evidence>
<evidence type="ECO:0000256" key="1">
    <source>
        <dbReference type="ARBA" id="ARBA00005889"/>
    </source>
</evidence>
<evidence type="ECO:0000256" key="4">
    <source>
        <dbReference type="ARBA" id="ARBA00022833"/>
    </source>
</evidence>